<dbReference type="PROSITE" id="PS51186">
    <property type="entry name" value="GNAT"/>
    <property type="match status" value="1"/>
</dbReference>
<name>A0A3E0MG27_MICAE</name>
<dbReference type="AlphaFoldDB" id="A0A3E0MG27"/>
<reference evidence="2 3" key="1">
    <citation type="submission" date="2017-08" db="EMBL/GenBank/DDBJ databases">
        <title>Functional genomic and metabolic studies of the symbiotic interactions of six Microcystis-dominated communities.</title>
        <authorList>
            <person name="Li Q."/>
            <person name="Lin F."/>
        </authorList>
    </citation>
    <scope>NUCLEOTIDE SEQUENCE [LARGE SCALE GENOMIC DNA]</scope>
    <source>
        <strain evidence="2">DA14</strain>
    </source>
</reference>
<dbReference type="InterPro" id="IPR000182">
    <property type="entry name" value="GNAT_dom"/>
</dbReference>
<accession>A0A3E0MG27</accession>
<dbReference type="GO" id="GO:0016747">
    <property type="term" value="F:acyltransferase activity, transferring groups other than amino-acyl groups"/>
    <property type="evidence" value="ECO:0007669"/>
    <property type="project" value="InterPro"/>
</dbReference>
<dbReference type="SUPFAM" id="SSF55729">
    <property type="entry name" value="Acyl-CoA N-acyltransferases (Nat)"/>
    <property type="match status" value="1"/>
</dbReference>
<organism evidence="2 3">
    <name type="scientific">Microcystis aeruginosa DA14</name>
    <dbReference type="NCBI Taxonomy" id="1987506"/>
    <lineage>
        <taxon>Bacteria</taxon>
        <taxon>Bacillati</taxon>
        <taxon>Cyanobacteriota</taxon>
        <taxon>Cyanophyceae</taxon>
        <taxon>Oscillatoriophycideae</taxon>
        <taxon>Chroococcales</taxon>
        <taxon>Microcystaceae</taxon>
        <taxon>Microcystis</taxon>
    </lineage>
</organism>
<sequence length="166" mass="19306">MLMKYINFKILKTDDAENMSRLLLNSSKSYIKYFHPFDFQPSSIKEVLSKAEKDKFFGLEVKHDCSSELAGFYMLRGIDEGYAYPMYGVFISHQYSSQGIASLTISHAECFCKLNIYERLLLKVNKKNIRAKELYESLGFKFMREETSINNIVLYKDICIKTNPGK</sequence>
<dbReference type="Pfam" id="PF00583">
    <property type="entry name" value="Acetyltransf_1"/>
    <property type="match status" value="1"/>
</dbReference>
<evidence type="ECO:0000313" key="2">
    <source>
        <dbReference type="EMBL" id="REJ58784.1"/>
    </source>
</evidence>
<evidence type="ECO:0000313" key="3">
    <source>
        <dbReference type="Proteomes" id="UP000256301"/>
    </source>
</evidence>
<gene>
    <name evidence="2" type="ORF">DWQ56_06495</name>
</gene>
<comment type="caution">
    <text evidence="2">The sequence shown here is derived from an EMBL/GenBank/DDBJ whole genome shotgun (WGS) entry which is preliminary data.</text>
</comment>
<dbReference type="Proteomes" id="UP000256301">
    <property type="component" value="Unassembled WGS sequence"/>
</dbReference>
<dbReference type="EMBL" id="QQWE01000002">
    <property type="protein sequence ID" value="REJ58784.1"/>
    <property type="molecule type" value="Genomic_DNA"/>
</dbReference>
<evidence type="ECO:0000259" key="1">
    <source>
        <dbReference type="PROSITE" id="PS51186"/>
    </source>
</evidence>
<proteinExistence type="predicted"/>
<dbReference type="Gene3D" id="3.40.630.30">
    <property type="match status" value="1"/>
</dbReference>
<dbReference type="InterPro" id="IPR016181">
    <property type="entry name" value="Acyl_CoA_acyltransferase"/>
</dbReference>
<keyword evidence="2" id="KW-0808">Transferase</keyword>
<protein>
    <submittedName>
        <fullName evidence="2">N-acetyltransferase</fullName>
    </submittedName>
</protein>
<feature type="domain" description="N-acetyltransferase" evidence="1">
    <location>
        <begin position="6"/>
        <end position="159"/>
    </location>
</feature>